<keyword evidence="8" id="KW-1185">Reference proteome</keyword>
<dbReference type="Ensembl" id="ENSMAMT00000037808.1">
    <property type="protein sequence ID" value="ENSMAMP00000055059.1"/>
    <property type="gene ID" value="ENSMAMG00000027764.1"/>
</dbReference>
<keyword evidence="3" id="KW-0862">Zinc</keyword>
<keyword evidence="1" id="KW-0479">Metal-binding</keyword>
<evidence type="ECO:0000256" key="3">
    <source>
        <dbReference type="ARBA" id="ARBA00022833"/>
    </source>
</evidence>
<dbReference type="GeneTree" id="ENSGT00530000063909"/>
<dbReference type="InParanoid" id="A0A7N8XTE5"/>
<dbReference type="InterPro" id="IPR006572">
    <property type="entry name" value="Znf_DBF"/>
</dbReference>
<dbReference type="GeneID" id="113135100"/>
<dbReference type="CTD" id="80174"/>
<reference evidence="7" key="1">
    <citation type="submission" date="2025-08" db="UniProtKB">
        <authorList>
            <consortium name="Ensembl"/>
        </authorList>
    </citation>
    <scope>IDENTIFICATION</scope>
</reference>
<dbReference type="Proteomes" id="UP000261640">
    <property type="component" value="Unplaced"/>
</dbReference>
<dbReference type="GO" id="GO:0031431">
    <property type="term" value="C:Dbf4-dependent protein kinase complex"/>
    <property type="evidence" value="ECO:0007669"/>
    <property type="project" value="TreeGrafter"/>
</dbReference>
<dbReference type="RefSeq" id="XP_026170535.1">
    <property type="nucleotide sequence ID" value="XM_026314750.1"/>
</dbReference>
<keyword evidence="2 4" id="KW-0863">Zinc-finger</keyword>
<proteinExistence type="predicted"/>
<evidence type="ECO:0000256" key="4">
    <source>
        <dbReference type="PROSITE-ProRule" id="PRU00600"/>
    </source>
</evidence>
<evidence type="ECO:0000313" key="7">
    <source>
        <dbReference type="Ensembl" id="ENSMAMP00000055059.1"/>
    </source>
</evidence>
<evidence type="ECO:0000259" key="6">
    <source>
        <dbReference type="PROSITE" id="PS51265"/>
    </source>
</evidence>
<evidence type="ECO:0000256" key="1">
    <source>
        <dbReference type="ARBA" id="ARBA00022723"/>
    </source>
</evidence>
<evidence type="ECO:0000256" key="5">
    <source>
        <dbReference type="SAM" id="MobiDB-lite"/>
    </source>
</evidence>
<feature type="compositionally biased region" description="Basic and acidic residues" evidence="5">
    <location>
        <begin position="235"/>
        <end position="251"/>
    </location>
</feature>
<dbReference type="OrthoDB" id="21380at2759"/>
<dbReference type="FunCoup" id="A0A7N8XTE5">
    <property type="interactions" value="93"/>
</dbReference>
<reference evidence="7" key="2">
    <citation type="submission" date="2025-09" db="UniProtKB">
        <authorList>
            <consortium name="Ensembl"/>
        </authorList>
    </citation>
    <scope>IDENTIFICATION</scope>
</reference>
<dbReference type="InterPro" id="IPR038545">
    <property type="entry name" value="Znf_DBF_sf"/>
</dbReference>
<dbReference type="FunFam" id="6.10.250.3410:FF:000001">
    <property type="entry name" value="Protein DBF4 homolog A"/>
    <property type="match status" value="1"/>
</dbReference>
<accession>A0A7N8XTE5</accession>
<feature type="compositionally biased region" description="Polar residues" evidence="5">
    <location>
        <begin position="574"/>
        <end position="588"/>
    </location>
</feature>
<dbReference type="InterPro" id="IPR051590">
    <property type="entry name" value="Replication_Regulatory_Kinase"/>
</dbReference>
<feature type="region of interest" description="Disordered" evidence="5">
    <location>
        <begin position="230"/>
        <end position="270"/>
    </location>
</feature>
<dbReference type="Pfam" id="PF07535">
    <property type="entry name" value="zf-DBF"/>
    <property type="match status" value="1"/>
</dbReference>
<evidence type="ECO:0000256" key="2">
    <source>
        <dbReference type="ARBA" id="ARBA00022771"/>
    </source>
</evidence>
<evidence type="ECO:0000313" key="8">
    <source>
        <dbReference type="Proteomes" id="UP000261640"/>
    </source>
</evidence>
<dbReference type="SMART" id="SM00586">
    <property type="entry name" value="ZnF_DBF"/>
    <property type="match status" value="1"/>
</dbReference>
<dbReference type="GO" id="GO:0003676">
    <property type="term" value="F:nucleic acid binding"/>
    <property type="evidence" value="ECO:0007669"/>
    <property type="project" value="InterPro"/>
</dbReference>
<dbReference type="PROSITE" id="PS51265">
    <property type="entry name" value="ZF_DBF4"/>
    <property type="match status" value="1"/>
</dbReference>
<name>A0A7N8XTE5_9TELE</name>
<feature type="region of interest" description="Disordered" evidence="5">
    <location>
        <begin position="572"/>
        <end position="591"/>
    </location>
</feature>
<protein>
    <submittedName>
        <fullName evidence="7">DBF4 zinc finger B</fullName>
    </submittedName>
</protein>
<dbReference type="GO" id="GO:0010571">
    <property type="term" value="P:positive regulation of nuclear cell cycle DNA replication"/>
    <property type="evidence" value="ECO:0007669"/>
    <property type="project" value="TreeGrafter"/>
</dbReference>
<dbReference type="Gene3D" id="6.10.250.3410">
    <property type="entry name" value="DBF zinc finger"/>
    <property type="match status" value="1"/>
</dbReference>
<dbReference type="AlphaFoldDB" id="A0A7N8XTE5"/>
<dbReference type="PANTHER" id="PTHR15375:SF24">
    <property type="entry name" value="PROTEIN DBF4 HOMOLOG B"/>
    <property type="match status" value="1"/>
</dbReference>
<dbReference type="PANTHER" id="PTHR15375">
    <property type="entry name" value="ACTIVATOR OF S-PHASE KINASE-RELATED"/>
    <property type="match status" value="1"/>
</dbReference>
<organism evidence="7 8">
    <name type="scientific">Mastacembelus armatus</name>
    <name type="common">zig-zag eel</name>
    <dbReference type="NCBI Taxonomy" id="205130"/>
    <lineage>
        <taxon>Eukaryota</taxon>
        <taxon>Metazoa</taxon>
        <taxon>Chordata</taxon>
        <taxon>Craniata</taxon>
        <taxon>Vertebrata</taxon>
        <taxon>Euteleostomi</taxon>
        <taxon>Actinopterygii</taxon>
        <taxon>Neopterygii</taxon>
        <taxon>Teleostei</taxon>
        <taxon>Neoteleostei</taxon>
        <taxon>Acanthomorphata</taxon>
        <taxon>Anabantaria</taxon>
        <taxon>Synbranchiformes</taxon>
        <taxon>Mastacembelidae</taxon>
        <taxon>Mastacembelus</taxon>
    </lineage>
</organism>
<sequence>MQQDAEERGLMGKLCAGEKKLVGKTFFLDGVKKGSTALLLEAISLLGGRVESFLHKDVSFVVTERQEGRNKQKCTDIKGGGNSRNEEIQHLNKQQESILSNGRQRPAAPRPVACGSRGKALLEKAIRNNERLQGSSVLANARSWGVKILYVDDVVFYLRQLTRGSYSRKHKRSEKSYTKQGSHVVKATALRSPYLKIEDLSRKYKPLHMQSMTFPSLYYSGRYSPFETPSPLFKKNTEKEENKTREKKEVESSAQDKSPTPLHCSPSRWQPRKKNLSYCECCHQPFTNVEEHLQSDQHRAFVLDPSNYSMVDKLTADLIPGSILSPSQHSEETLNRPPALLPIQDFGELEPLSDVETEHAVQDLRRQGSSTFTHISSPARGSLFFGPASPSPGVQLSMPNTATVSADIQSFSPLECQFPDIQHHSSSPAMPVLDVEPQAHTSASQQADIQHLSPCPLTSCAFPDPYSVPPVLSPQVPYSSNIMEPQNLYSEPPILSPQKYAAVEAVEGVICETDPVESLSESLAAVTVPVSTPLLPSVDVTNTGVKESHQDGLLLFNRIICSSSGLECDKPATHRSQSLPRQSATVANSKKRCRSASPVCSWSKRRRISAKAGHNRRSTEQKHKFAKPEGCLLFDKACCQLLQFGLNASVSSTSSQCTVETLGLTQTSTKFCVPAVQNFFQAPKQSDILCRGSTSVANLPLQFPSNKSHNVFSSQDSQRSLSHSTSVCIESALIPDLATLSPSSSDSDWDCDLLSHLGQTSATPLSATEQSCELEKELLHRPCTWMHDTSYETRLHTVLQPPTPAASQCGEEMDPSAFSRTLVQVVEVQH</sequence>
<dbReference type="GO" id="GO:1901987">
    <property type="term" value="P:regulation of cell cycle phase transition"/>
    <property type="evidence" value="ECO:0007669"/>
    <property type="project" value="TreeGrafter"/>
</dbReference>
<feature type="domain" description="DBF4-type" evidence="6">
    <location>
        <begin position="272"/>
        <end position="321"/>
    </location>
</feature>
<dbReference type="GO" id="GO:0008270">
    <property type="term" value="F:zinc ion binding"/>
    <property type="evidence" value="ECO:0007669"/>
    <property type="project" value="UniProtKB-KW"/>
</dbReference>
<dbReference type="GO" id="GO:0043539">
    <property type="term" value="F:protein serine/threonine kinase activator activity"/>
    <property type="evidence" value="ECO:0007669"/>
    <property type="project" value="TreeGrafter"/>
</dbReference>